<evidence type="ECO:0000313" key="1">
    <source>
        <dbReference type="EMBL" id="KAK8759462.1"/>
    </source>
</evidence>
<gene>
    <name evidence="1" type="ORF">V5799_002904</name>
</gene>
<reference evidence="1 2" key="1">
    <citation type="journal article" date="2023" name="Arcadia Sci">
        <title>De novo assembly of a long-read Amblyomma americanum tick genome.</title>
        <authorList>
            <person name="Chou S."/>
            <person name="Poskanzer K.E."/>
            <person name="Rollins M."/>
            <person name="Thuy-Boun P.S."/>
        </authorList>
    </citation>
    <scope>NUCLEOTIDE SEQUENCE [LARGE SCALE GENOMIC DNA]</scope>
    <source>
        <strain evidence="1">F_SG_1</strain>
        <tissue evidence="1">Salivary glands</tissue>
    </source>
</reference>
<protein>
    <submittedName>
        <fullName evidence="1">Uncharacterized protein</fullName>
    </submittedName>
</protein>
<accession>A0AAQ4DAH2</accession>
<evidence type="ECO:0000313" key="2">
    <source>
        <dbReference type="Proteomes" id="UP001321473"/>
    </source>
</evidence>
<comment type="caution">
    <text evidence="1">The sequence shown here is derived from an EMBL/GenBank/DDBJ whole genome shotgun (WGS) entry which is preliminary data.</text>
</comment>
<proteinExistence type="predicted"/>
<sequence length="81" mass="9005">MKKTQPLELRTASMLIGCIISYSASVFSDVNSLFWYRRLQYGAAVHIMLVEARAADCSKCATSYSQQDCCVDVTSPFRATV</sequence>
<name>A0AAQ4DAH2_AMBAM</name>
<organism evidence="1 2">
    <name type="scientific">Amblyomma americanum</name>
    <name type="common">Lone star tick</name>
    <dbReference type="NCBI Taxonomy" id="6943"/>
    <lineage>
        <taxon>Eukaryota</taxon>
        <taxon>Metazoa</taxon>
        <taxon>Ecdysozoa</taxon>
        <taxon>Arthropoda</taxon>
        <taxon>Chelicerata</taxon>
        <taxon>Arachnida</taxon>
        <taxon>Acari</taxon>
        <taxon>Parasitiformes</taxon>
        <taxon>Ixodida</taxon>
        <taxon>Ixodoidea</taxon>
        <taxon>Ixodidae</taxon>
        <taxon>Amblyomminae</taxon>
        <taxon>Amblyomma</taxon>
    </lineage>
</organism>
<dbReference type="Proteomes" id="UP001321473">
    <property type="component" value="Unassembled WGS sequence"/>
</dbReference>
<keyword evidence="2" id="KW-1185">Reference proteome</keyword>
<dbReference type="EMBL" id="JARKHS020033023">
    <property type="protein sequence ID" value="KAK8759462.1"/>
    <property type="molecule type" value="Genomic_DNA"/>
</dbReference>
<dbReference type="AlphaFoldDB" id="A0AAQ4DAH2"/>